<dbReference type="Proteomes" id="UP000436088">
    <property type="component" value="Unassembled WGS sequence"/>
</dbReference>
<dbReference type="AlphaFoldDB" id="A0A6A2YYU7"/>
<feature type="domain" description="RRM" evidence="5">
    <location>
        <begin position="277"/>
        <end position="354"/>
    </location>
</feature>
<evidence type="ECO:0000259" key="5">
    <source>
        <dbReference type="PROSITE" id="PS50102"/>
    </source>
</evidence>
<proteinExistence type="predicted"/>
<dbReference type="PANTHER" id="PTHR10501">
    <property type="entry name" value="U1 SMALL NUCLEAR RIBONUCLEOPROTEIN A/U2 SMALL NUCLEAR RIBONUCLEOPROTEIN B"/>
    <property type="match status" value="1"/>
</dbReference>
<evidence type="ECO:0000256" key="1">
    <source>
        <dbReference type="ARBA" id="ARBA00004123"/>
    </source>
</evidence>
<name>A0A6A2YYU7_HIBSY</name>
<protein>
    <submittedName>
        <fullName evidence="6">Small nuclear ribonucleoprotein family protein</fullName>
    </submittedName>
</protein>
<gene>
    <name evidence="6" type="ORF">F3Y22_tig00111131pilonHSYRG00211</name>
</gene>
<sequence length="609" mass="68489">MERPNHLPLSSKKLVRELLSRFQAFLKCSFFENLIHTPLHHSLHNPVVVHRFAAVPVTVNRLRPSLAGIRKGRKIQHSNPLFTPSMEMLPPVQAPPPSTVAPSHPPGPSHHDEVRTIFITGLPEDVKERELQNLLRWLPGFEASQVNYKGENPMGFAFFSNAQFAVAAKDAVQEMVFDAKSKSLLHIEIAKKNLFVKRGIAIDSDAYDLYGCYLVPPVPMPMPNPTPVLAPSIYVPVQARYCNDKSGAVAKSGRISFNNWWKEGVPKIRNGFRISCYTLYVENLPEKIHWKMFGSLFCIHGQIIDAFIPNKRNTKRVHFGFIRFATIEEARKAILKMNGSHIDGNKIGVSLAKYNPRRLIGESLRQLSTENNLVVGSRRVWLVCEEIPFHAWNWGTFKNIAARWGNLLAIDESSQFPSSFDRAKIQILIKAQVRIDESLDLKVDANFFKILVHEIEPSFKLKSWVLEESDDSLELYSFGASLDNSQSGTPVFYSGSKCSDEDVAIEATRLEKDSLRKSAKDSGIHSTKALDHLDLNIVEHHVHKSVDPSDGVSPRASEDVLMMGLFPSNGLSNDAIQLRENSSAVPPLLGKLRRNRVVKKCKINKGVYN</sequence>
<comment type="caution">
    <text evidence="6">The sequence shown here is derived from an EMBL/GenBank/DDBJ whole genome shotgun (WGS) entry which is preliminary data.</text>
</comment>
<dbReference type="GO" id="GO:1990904">
    <property type="term" value="C:ribonucleoprotein complex"/>
    <property type="evidence" value="ECO:0007669"/>
    <property type="project" value="UniProtKB-KW"/>
</dbReference>
<dbReference type="GO" id="GO:0003723">
    <property type="term" value="F:RNA binding"/>
    <property type="evidence" value="ECO:0007669"/>
    <property type="project" value="UniProtKB-UniRule"/>
</dbReference>
<organism evidence="6 7">
    <name type="scientific">Hibiscus syriacus</name>
    <name type="common">Rose of Sharon</name>
    <dbReference type="NCBI Taxonomy" id="106335"/>
    <lineage>
        <taxon>Eukaryota</taxon>
        <taxon>Viridiplantae</taxon>
        <taxon>Streptophyta</taxon>
        <taxon>Embryophyta</taxon>
        <taxon>Tracheophyta</taxon>
        <taxon>Spermatophyta</taxon>
        <taxon>Magnoliopsida</taxon>
        <taxon>eudicotyledons</taxon>
        <taxon>Gunneridae</taxon>
        <taxon>Pentapetalae</taxon>
        <taxon>rosids</taxon>
        <taxon>malvids</taxon>
        <taxon>Malvales</taxon>
        <taxon>Malvaceae</taxon>
        <taxon>Malvoideae</taxon>
        <taxon>Hibiscus</taxon>
    </lineage>
</organism>
<evidence type="ECO:0000256" key="3">
    <source>
        <dbReference type="ARBA" id="ARBA00023242"/>
    </source>
</evidence>
<reference evidence="6" key="1">
    <citation type="submission" date="2019-09" db="EMBL/GenBank/DDBJ databases">
        <title>Draft genome information of white flower Hibiscus syriacus.</title>
        <authorList>
            <person name="Kim Y.-M."/>
        </authorList>
    </citation>
    <scope>NUCLEOTIDE SEQUENCE [LARGE SCALE GENOMIC DNA]</scope>
    <source>
        <strain evidence="6">YM2019G1</strain>
    </source>
</reference>
<dbReference type="InterPro" id="IPR035979">
    <property type="entry name" value="RBD_domain_sf"/>
</dbReference>
<dbReference type="CDD" id="cd00590">
    <property type="entry name" value="RRM_SF"/>
    <property type="match status" value="1"/>
</dbReference>
<dbReference type="InterPro" id="IPR012677">
    <property type="entry name" value="Nucleotide-bd_a/b_plait_sf"/>
</dbReference>
<dbReference type="SMART" id="SM00360">
    <property type="entry name" value="RRM"/>
    <property type="match status" value="2"/>
</dbReference>
<evidence type="ECO:0000313" key="6">
    <source>
        <dbReference type="EMBL" id="KAE8684420.1"/>
    </source>
</evidence>
<dbReference type="Pfam" id="PF00076">
    <property type="entry name" value="RRM_1"/>
    <property type="match status" value="2"/>
</dbReference>
<dbReference type="InterPro" id="IPR000504">
    <property type="entry name" value="RRM_dom"/>
</dbReference>
<dbReference type="EMBL" id="VEPZ02001240">
    <property type="protein sequence ID" value="KAE8684420.1"/>
    <property type="molecule type" value="Genomic_DNA"/>
</dbReference>
<dbReference type="SUPFAM" id="SSF54928">
    <property type="entry name" value="RNA-binding domain, RBD"/>
    <property type="match status" value="2"/>
</dbReference>
<evidence type="ECO:0000256" key="2">
    <source>
        <dbReference type="ARBA" id="ARBA00022884"/>
    </source>
</evidence>
<evidence type="ECO:0000256" key="4">
    <source>
        <dbReference type="PROSITE-ProRule" id="PRU00176"/>
    </source>
</evidence>
<keyword evidence="6" id="KW-0687">Ribonucleoprotein</keyword>
<dbReference type="FunFam" id="3.30.70.330:FF:000037">
    <property type="entry name" value="RNA-binding protein with multiple splicing 2"/>
    <property type="match status" value="1"/>
</dbReference>
<keyword evidence="3" id="KW-0539">Nucleus</keyword>
<dbReference type="Gene3D" id="3.30.70.330">
    <property type="match status" value="2"/>
</dbReference>
<evidence type="ECO:0000313" key="7">
    <source>
        <dbReference type="Proteomes" id="UP000436088"/>
    </source>
</evidence>
<keyword evidence="2 4" id="KW-0694">RNA-binding</keyword>
<comment type="subcellular location">
    <subcellularLocation>
        <location evidence="1">Nucleus</location>
    </subcellularLocation>
</comment>
<accession>A0A6A2YYU7</accession>
<dbReference type="PROSITE" id="PS50102">
    <property type="entry name" value="RRM"/>
    <property type="match status" value="1"/>
</dbReference>
<keyword evidence="7" id="KW-1185">Reference proteome</keyword>
<dbReference type="GO" id="GO:0005634">
    <property type="term" value="C:nucleus"/>
    <property type="evidence" value="ECO:0007669"/>
    <property type="project" value="UniProtKB-SubCell"/>
</dbReference>